<evidence type="ECO:0000313" key="3">
    <source>
        <dbReference type="Proteomes" id="UP000567795"/>
    </source>
</evidence>
<keyword evidence="3" id="KW-1185">Reference proteome</keyword>
<comment type="caution">
    <text evidence="2">The sequence shown here is derived from an EMBL/GenBank/DDBJ whole genome shotgun (WGS) entry which is preliminary data.</text>
</comment>
<evidence type="ECO:0000313" key="2">
    <source>
        <dbReference type="EMBL" id="NYI03283.1"/>
    </source>
</evidence>
<dbReference type="Pfam" id="PF09056">
    <property type="entry name" value="Phospholip_A2_3"/>
    <property type="match status" value="1"/>
</dbReference>
<sequence length="177" mass="19156">MPLTRSTPSDRPGRAARLAARAGAVALSTVVLAATPAWAAPALSDDPVTATDQLLYEYTLEEFLEVREVQGGPGLDWSSDGCSSSPDEPFGYDFLDACYRHDFGYRNYKLQERFTETNRASIDNVFLEDLTTICAGDALCQTTAMIYYLAVRVAGGSDTLAGVDERLSGLGERLASR</sequence>
<name>A0A852ZLL3_9ACTN</name>
<dbReference type="GO" id="GO:0006644">
    <property type="term" value="P:phospholipid metabolic process"/>
    <property type="evidence" value="ECO:0007669"/>
    <property type="project" value="InterPro"/>
</dbReference>
<dbReference type="InterPro" id="IPR015141">
    <property type="entry name" value="PLipase_A2_prok/fun"/>
</dbReference>
<protein>
    <recommendedName>
        <fullName evidence="4">Phospholipase A2</fullName>
    </recommendedName>
</protein>
<dbReference type="GO" id="GO:0004623">
    <property type="term" value="F:phospholipase A2 activity"/>
    <property type="evidence" value="ECO:0007669"/>
    <property type="project" value="InterPro"/>
</dbReference>
<keyword evidence="1" id="KW-0732">Signal</keyword>
<dbReference type="SUPFAM" id="SSF48619">
    <property type="entry name" value="Phospholipase A2, PLA2"/>
    <property type="match status" value="1"/>
</dbReference>
<evidence type="ECO:0000256" key="1">
    <source>
        <dbReference type="SAM" id="SignalP"/>
    </source>
</evidence>
<dbReference type="AlphaFoldDB" id="A0A852ZLL3"/>
<organism evidence="2 3">
    <name type="scientific">Allostreptomyces psammosilenae</name>
    <dbReference type="NCBI Taxonomy" id="1892865"/>
    <lineage>
        <taxon>Bacteria</taxon>
        <taxon>Bacillati</taxon>
        <taxon>Actinomycetota</taxon>
        <taxon>Actinomycetes</taxon>
        <taxon>Kitasatosporales</taxon>
        <taxon>Streptomycetaceae</taxon>
        <taxon>Allostreptomyces</taxon>
    </lineage>
</organism>
<dbReference type="RefSeq" id="WP_218903894.1">
    <property type="nucleotide sequence ID" value="NZ_JACBZD010000001.1"/>
</dbReference>
<proteinExistence type="predicted"/>
<gene>
    <name evidence="2" type="ORF">FHU37_000226</name>
</gene>
<accession>A0A852ZLL3</accession>
<dbReference type="EMBL" id="JACBZD010000001">
    <property type="protein sequence ID" value="NYI03283.1"/>
    <property type="molecule type" value="Genomic_DNA"/>
</dbReference>
<dbReference type="Gene3D" id="1.20.90.10">
    <property type="entry name" value="Phospholipase A2 domain"/>
    <property type="match status" value="1"/>
</dbReference>
<dbReference type="Proteomes" id="UP000567795">
    <property type="component" value="Unassembled WGS sequence"/>
</dbReference>
<reference evidence="2 3" key="1">
    <citation type="submission" date="2020-07" db="EMBL/GenBank/DDBJ databases">
        <title>Sequencing the genomes of 1000 actinobacteria strains.</title>
        <authorList>
            <person name="Klenk H.-P."/>
        </authorList>
    </citation>
    <scope>NUCLEOTIDE SEQUENCE [LARGE SCALE GENOMIC DNA]</scope>
    <source>
        <strain evidence="2 3">DSM 42178</strain>
    </source>
</reference>
<dbReference type="GO" id="GO:0050482">
    <property type="term" value="P:arachidonate secretion"/>
    <property type="evidence" value="ECO:0007669"/>
    <property type="project" value="InterPro"/>
</dbReference>
<feature type="chain" id="PRO_5032725139" description="Phospholipase A2" evidence="1">
    <location>
        <begin position="40"/>
        <end position="177"/>
    </location>
</feature>
<feature type="signal peptide" evidence="1">
    <location>
        <begin position="1"/>
        <end position="39"/>
    </location>
</feature>
<dbReference type="InterPro" id="IPR036444">
    <property type="entry name" value="PLipase_A2_dom_sf"/>
</dbReference>
<evidence type="ECO:0008006" key="4">
    <source>
        <dbReference type="Google" id="ProtNLM"/>
    </source>
</evidence>